<dbReference type="InterPro" id="IPR013785">
    <property type="entry name" value="Aldolase_TIM"/>
</dbReference>
<accession>A0A269TKV6</accession>
<keyword evidence="8 9" id="KW-0413">Isomerase</keyword>
<evidence type="ECO:0000256" key="7">
    <source>
        <dbReference type="ARBA" id="ARBA00023152"/>
    </source>
</evidence>
<dbReference type="OrthoDB" id="9809429at2"/>
<evidence type="ECO:0000256" key="5">
    <source>
        <dbReference type="ARBA" id="ARBA00022432"/>
    </source>
</evidence>
<dbReference type="Gene3D" id="3.20.20.70">
    <property type="entry name" value="Aldolase class I"/>
    <property type="match status" value="1"/>
</dbReference>
<comment type="pathway">
    <text evidence="9 10">Carbohydrate biosynthesis; gluconeogenesis.</text>
</comment>
<dbReference type="GO" id="GO:0046166">
    <property type="term" value="P:glyceraldehyde-3-phosphate biosynthetic process"/>
    <property type="evidence" value="ECO:0007669"/>
    <property type="project" value="TreeGrafter"/>
</dbReference>
<proteinExistence type="inferred from homology"/>
<dbReference type="NCBIfam" id="TIGR00419">
    <property type="entry name" value="tim"/>
    <property type="match status" value="1"/>
</dbReference>
<dbReference type="GO" id="GO:0006096">
    <property type="term" value="P:glycolytic process"/>
    <property type="evidence" value="ECO:0007669"/>
    <property type="project" value="UniProtKB-UniRule"/>
</dbReference>
<evidence type="ECO:0000256" key="9">
    <source>
        <dbReference type="HAMAP-Rule" id="MF_00147"/>
    </source>
</evidence>
<protein>
    <recommendedName>
        <fullName evidence="4 9">Triosephosphate isomerase</fullName>
        <shortName evidence="9">TIM</shortName>
        <shortName evidence="9">TPI</shortName>
        <ecNumber evidence="3 9">5.3.1.1</ecNumber>
    </recommendedName>
    <alternativeName>
        <fullName evidence="9">Triose-phosphate isomerase</fullName>
    </alternativeName>
</protein>
<keyword evidence="5 9" id="KW-0312">Gluconeogenesis</keyword>
<comment type="similarity">
    <text evidence="2 9 10">Belongs to the triosephosphate isomerase family.</text>
</comment>
<dbReference type="InterPro" id="IPR000652">
    <property type="entry name" value="Triosephosphate_isomerase"/>
</dbReference>
<organism evidence="11 12">
    <name type="scientific">Mycoplasmopsis agassizii</name>
    <dbReference type="NCBI Taxonomy" id="33922"/>
    <lineage>
        <taxon>Bacteria</taxon>
        <taxon>Bacillati</taxon>
        <taxon>Mycoplasmatota</taxon>
        <taxon>Mycoplasmoidales</taxon>
        <taxon>Metamycoplasmataceae</taxon>
        <taxon>Mycoplasmopsis</taxon>
    </lineage>
</organism>
<dbReference type="InterPro" id="IPR035990">
    <property type="entry name" value="TIM_sf"/>
</dbReference>
<dbReference type="GO" id="GO:0019563">
    <property type="term" value="P:glycerol catabolic process"/>
    <property type="evidence" value="ECO:0007669"/>
    <property type="project" value="TreeGrafter"/>
</dbReference>
<feature type="active site" description="Proton acceptor" evidence="9">
    <location>
        <position position="170"/>
    </location>
</feature>
<dbReference type="InterPro" id="IPR020861">
    <property type="entry name" value="Triosephosphate_isomerase_AS"/>
</dbReference>
<dbReference type="PANTHER" id="PTHR21139:SF42">
    <property type="entry name" value="TRIOSEPHOSPHATE ISOMERASE"/>
    <property type="match status" value="1"/>
</dbReference>
<evidence type="ECO:0000256" key="1">
    <source>
        <dbReference type="ARBA" id="ARBA00004680"/>
    </source>
</evidence>
<feature type="binding site" evidence="9">
    <location>
        <position position="176"/>
    </location>
    <ligand>
        <name>substrate</name>
    </ligand>
</feature>
<evidence type="ECO:0000313" key="12">
    <source>
        <dbReference type="Proteomes" id="UP000216943"/>
    </source>
</evidence>
<gene>
    <name evidence="9" type="primary">tpiA</name>
    <name evidence="11" type="ORF">CJJ23_02015</name>
</gene>
<comment type="function">
    <text evidence="9">Involved in the gluconeogenesis. Catalyzes stereospecifically the conversion of dihydroxyacetone phosphate (DHAP) to D-glyceraldehyde-3-phosphate (G3P).</text>
</comment>
<evidence type="ECO:0000256" key="4">
    <source>
        <dbReference type="ARBA" id="ARBA00019397"/>
    </source>
</evidence>
<feature type="active site" description="Electrophile" evidence="9">
    <location>
        <position position="101"/>
    </location>
</feature>
<dbReference type="RefSeq" id="WP_095334711.1">
    <property type="nucleotide sequence ID" value="NZ_NQNY01000005.1"/>
</dbReference>
<dbReference type="CDD" id="cd00311">
    <property type="entry name" value="TIM"/>
    <property type="match status" value="1"/>
</dbReference>
<comment type="caution">
    <text evidence="11">The sequence shown here is derived from an EMBL/GenBank/DDBJ whole genome shotgun (WGS) entry which is preliminary data.</text>
</comment>
<evidence type="ECO:0000256" key="6">
    <source>
        <dbReference type="ARBA" id="ARBA00022490"/>
    </source>
</evidence>
<evidence type="ECO:0000256" key="3">
    <source>
        <dbReference type="ARBA" id="ARBA00011940"/>
    </source>
</evidence>
<evidence type="ECO:0000256" key="2">
    <source>
        <dbReference type="ARBA" id="ARBA00007422"/>
    </source>
</evidence>
<dbReference type="PANTHER" id="PTHR21139">
    <property type="entry name" value="TRIOSEPHOSPHATE ISOMERASE"/>
    <property type="match status" value="1"/>
</dbReference>
<feature type="binding site" evidence="9">
    <location>
        <position position="208"/>
    </location>
    <ligand>
        <name>substrate</name>
    </ligand>
</feature>
<evidence type="ECO:0000313" key="11">
    <source>
        <dbReference type="EMBL" id="PAK21405.1"/>
    </source>
</evidence>
<dbReference type="Pfam" id="PF00121">
    <property type="entry name" value="TIM"/>
    <property type="match status" value="1"/>
</dbReference>
<dbReference type="EC" id="5.3.1.1" evidence="3 9"/>
<feature type="binding site" evidence="9">
    <location>
        <begin position="229"/>
        <end position="230"/>
    </location>
    <ligand>
        <name>substrate</name>
    </ligand>
</feature>
<name>A0A269TKV6_9BACT</name>
<dbReference type="InterPro" id="IPR022896">
    <property type="entry name" value="TrioseP_Isoase_bac/euk"/>
</dbReference>
<feature type="binding site" evidence="9">
    <location>
        <begin position="9"/>
        <end position="11"/>
    </location>
    <ligand>
        <name>substrate</name>
    </ligand>
</feature>
<comment type="subcellular location">
    <subcellularLocation>
        <location evidence="9 10">Cytoplasm</location>
    </subcellularLocation>
</comment>
<dbReference type="FunFam" id="3.20.20.70:FF:000016">
    <property type="entry name" value="Triosephosphate isomerase"/>
    <property type="match status" value="1"/>
</dbReference>
<evidence type="ECO:0000256" key="8">
    <source>
        <dbReference type="ARBA" id="ARBA00023235"/>
    </source>
</evidence>
<dbReference type="AlphaFoldDB" id="A0A269TKV6"/>
<keyword evidence="6 9" id="KW-0963">Cytoplasm</keyword>
<dbReference type="EMBL" id="NQNY01000005">
    <property type="protein sequence ID" value="PAK21405.1"/>
    <property type="molecule type" value="Genomic_DNA"/>
</dbReference>
<evidence type="ECO:0000256" key="10">
    <source>
        <dbReference type="RuleBase" id="RU363013"/>
    </source>
</evidence>
<dbReference type="PROSITE" id="PS51440">
    <property type="entry name" value="TIM_2"/>
    <property type="match status" value="1"/>
</dbReference>
<comment type="subunit">
    <text evidence="9 10">Homodimer.</text>
</comment>
<dbReference type="GO" id="GO:0006094">
    <property type="term" value="P:gluconeogenesis"/>
    <property type="evidence" value="ECO:0007669"/>
    <property type="project" value="UniProtKB-UniRule"/>
</dbReference>
<dbReference type="SUPFAM" id="SSF51351">
    <property type="entry name" value="Triosephosphate isomerase (TIM)"/>
    <property type="match status" value="1"/>
</dbReference>
<dbReference type="PROSITE" id="PS00171">
    <property type="entry name" value="TIM_1"/>
    <property type="match status" value="1"/>
</dbReference>
<comment type="catalytic activity">
    <reaction evidence="9 10">
        <text>D-glyceraldehyde 3-phosphate = dihydroxyacetone phosphate</text>
        <dbReference type="Rhea" id="RHEA:18585"/>
        <dbReference type="ChEBI" id="CHEBI:57642"/>
        <dbReference type="ChEBI" id="CHEBI:59776"/>
        <dbReference type="EC" id="5.3.1.1"/>
    </reaction>
</comment>
<dbReference type="GO" id="GO:0005829">
    <property type="term" value="C:cytosol"/>
    <property type="evidence" value="ECO:0007669"/>
    <property type="project" value="TreeGrafter"/>
</dbReference>
<dbReference type="Proteomes" id="UP000216943">
    <property type="component" value="Unassembled WGS sequence"/>
</dbReference>
<reference evidence="12" key="1">
    <citation type="submission" date="2017-08" db="EMBL/GenBank/DDBJ databases">
        <authorList>
            <person name="Alvarez-Ponce D."/>
            <person name="Weitzman C.L."/>
            <person name="Tillett R.L."/>
            <person name="Sandmeier F.C."/>
            <person name="Tracy C.R."/>
        </authorList>
    </citation>
    <scope>NUCLEOTIDE SEQUENCE [LARGE SCALE GENOMIC DNA]</scope>
    <source>
        <strain evidence="12">723</strain>
    </source>
</reference>
<dbReference type="GO" id="GO:0004807">
    <property type="term" value="F:triose-phosphate isomerase activity"/>
    <property type="evidence" value="ECO:0007669"/>
    <property type="project" value="UniProtKB-UniRule"/>
</dbReference>
<dbReference type="UniPathway" id="UPA00109">
    <property type="reaction ID" value="UER00189"/>
</dbReference>
<dbReference type="HAMAP" id="MF_00147_B">
    <property type="entry name" value="TIM_B"/>
    <property type="match status" value="1"/>
</dbReference>
<comment type="pathway">
    <text evidence="1 9 10">Carbohydrate degradation; glycolysis; D-glyceraldehyde 3-phosphate from glycerone phosphate: step 1/1.</text>
</comment>
<dbReference type="UniPathway" id="UPA00138"/>
<keyword evidence="7 9" id="KW-0324">Glycolysis</keyword>
<sequence>MKKLYIIGNWKMNKTASEVESFAAEFIELYKSHKHNISENTTFGIAAPAVSLSKLHMPSLRSMQFKVVAQDSSAHEKGAYTGEISANILKSYDVDMVVLGHSERRQYHHETSEEVNLKAKLAIASGLTPIICVGETLDEYQAGISKEVVEKQVKQSLRDLDLSKIIIAYEPVWAIGTGKTATAEEAQNMASFIKRITSKDTIVQYGGSVNPKNVAELMSQEDIDGALVGGASLVAGDFIKLLTLNK</sequence>